<feature type="compositionally biased region" description="Low complexity" evidence="1">
    <location>
        <begin position="1"/>
        <end position="12"/>
    </location>
</feature>
<keyword evidence="2" id="KW-0255">Endonuclease</keyword>
<feature type="compositionally biased region" description="Basic and acidic residues" evidence="1">
    <location>
        <begin position="72"/>
        <end position="83"/>
    </location>
</feature>
<organism evidence="2">
    <name type="scientific">Chlorogonium capillatum</name>
    <dbReference type="NCBI Taxonomy" id="71743"/>
    <lineage>
        <taxon>Eukaryota</taxon>
        <taxon>Viridiplantae</taxon>
        <taxon>Chlorophyta</taxon>
        <taxon>core chlorophytes</taxon>
        <taxon>Chlorophyceae</taxon>
        <taxon>CS clade</taxon>
        <taxon>Chlamydomonadales</taxon>
        <taxon>Haematococcaceae</taxon>
        <taxon>Chlorogonium</taxon>
    </lineage>
</organism>
<dbReference type="EMBL" id="KT625085">
    <property type="protein sequence ID" value="ALO21301.1"/>
    <property type="molecule type" value="Genomic_DNA"/>
</dbReference>
<accession>A0A0S2ICT6</accession>
<keyword evidence="2" id="KW-0540">Nuclease</keyword>
<reference evidence="2" key="1">
    <citation type="journal article" date="2015" name="BMC Evol. Biol.">
        <title>Chloroplast phylogenomic analysis of chlorophyte green algae identifies a novel lineage sister to the Sphaeropleales (Chlorophyceae).</title>
        <authorList>
            <person name="Lemieux C."/>
            <person name="Vincent A.T."/>
            <person name="Labarre A."/>
            <person name="Otis C."/>
            <person name="Turmel M."/>
        </authorList>
    </citation>
    <scope>NUCLEOTIDE SEQUENCE</scope>
</reference>
<keyword evidence="2" id="KW-0934">Plastid</keyword>
<feature type="region of interest" description="Disordered" evidence="1">
    <location>
        <begin position="1"/>
        <end position="94"/>
    </location>
</feature>
<dbReference type="AlphaFoldDB" id="A0A0S2ICT6"/>
<keyword evidence="2" id="KW-0378">Hydrolase</keyword>
<dbReference type="GO" id="GO:0004519">
    <property type="term" value="F:endonuclease activity"/>
    <property type="evidence" value="ECO:0007669"/>
    <property type="project" value="UniProtKB-KW"/>
</dbReference>
<feature type="compositionally biased region" description="Polar residues" evidence="1">
    <location>
        <begin position="13"/>
        <end position="37"/>
    </location>
</feature>
<name>A0A0S2ICT6_9CHLO</name>
<evidence type="ECO:0000313" key="2">
    <source>
        <dbReference type="EMBL" id="ALO21301.1"/>
    </source>
</evidence>
<gene>
    <name evidence="2" type="primary">orf214</name>
</gene>
<sequence length="214" mass="24087">MTTKNSNNNSNSADNVENAQSNLVAGQTGDTSESCPSNRPRRPYRGGPYRNETPSRSTLWRRSRRPGPGQRGADRRPRRRGPEHGNWVHGQAQTRNMGSPEYTAWQEGVHTRCNFRCVLTGETTDLVCHHLNGWNVAPEERYLVANGVVLTRTVHNQFHRIFGAGNNTLGQFIEFVNNYYNGQCSITLDGNHDPSLTTEYFMNARATRAQKLGN</sequence>
<protein>
    <submittedName>
        <fullName evidence="2">Putative HNH homing endonuclease</fullName>
    </submittedName>
</protein>
<evidence type="ECO:0000256" key="1">
    <source>
        <dbReference type="SAM" id="MobiDB-lite"/>
    </source>
</evidence>
<proteinExistence type="predicted"/>
<keyword evidence="2" id="KW-0150">Chloroplast</keyword>
<geneLocation type="chloroplast" evidence="2"/>